<name>A0ABN0SES9_9GAMM</name>
<keyword evidence="2" id="KW-1185">Reference proteome</keyword>
<accession>A0ABN0SES9</accession>
<protein>
    <submittedName>
        <fullName evidence="1">Uncharacterized protein</fullName>
    </submittedName>
</protein>
<comment type="caution">
    <text evidence="1">The sequence shown here is derived from an EMBL/GenBank/DDBJ whole genome shotgun (WGS) entry which is preliminary data.</text>
</comment>
<organism evidence="1 2">
    <name type="scientific">Ectopseudomonas composti</name>
    <dbReference type="NCBI Taxonomy" id="658457"/>
    <lineage>
        <taxon>Bacteria</taxon>
        <taxon>Pseudomonadati</taxon>
        <taxon>Pseudomonadota</taxon>
        <taxon>Gammaproteobacteria</taxon>
        <taxon>Pseudomonadales</taxon>
        <taxon>Pseudomonadaceae</taxon>
        <taxon>Ectopseudomonas</taxon>
    </lineage>
</organism>
<sequence length="210" mass="25056">MQQKRALELIEKFQESFNQYHKLFLENYPLFSTKDYDFGSRELNTLGIKCQAYMTMLGKTAKARMNYIGFRQLFAFDNEVDWYSWKTWINKNRVDHTQYLSISMRIDTELKRMREFLKEDMWEVYCSLEENEFSVSYLRYEDFQPVDFKQNENLDNPGNPGSSTNIQVILNNHPEKVEKQMFSNIERIEKNTSILANIATFIARISGVKI</sequence>
<reference evidence="2" key="1">
    <citation type="journal article" date="2014" name="Genome Announc.">
        <title>Draft Genome Sequence of the algae degrading bacterium Pseudomonas mendocina AD6.</title>
        <authorList>
            <person name="Barney B.M."/>
            <person name="Lenneman E.M."/>
        </authorList>
    </citation>
    <scope>NUCLEOTIDE SEQUENCE [LARGE SCALE GENOMIC DNA]</scope>
    <source>
        <strain evidence="2">AD6</strain>
    </source>
</reference>
<dbReference type="Proteomes" id="UP000023842">
    <property type="component" value="Unassembled WGS sequence"/>
</dbReference>
<dbReference type="RefSeq" id="WP_037000389.1">
    <property type="nucleotide sequence ID" value="NZ_JFJN01000022.1"/>
</dbReference>
<gene>
    <name evidence="1" type="ORF">AU05_08250</name>
</gene>
<evidence type="ECO:0000313" key="2">
    <source>
        <dbReference type="Proteomes" id="UP000023842"/>
    </source>
</evidence>
<dbReference type="EMBL" id="JFJN01000022">
    <property type="protein sequence ID" value="EZH82276.1"/>
    <property type="molecule type" value="Genomic_DNA"/>
</dbReference>
<proteinExistence type="predicted"/>
<evidence type="ECO:0000313" key="1">
    <source>
        <dbReference type="EMBL" id="EZH82276.1"/>
    </source>
</evidence>